<dbReference type="AlphaFoldDB" id="A0A6G4WKP7"/>
<dbReference type="RefSeq" id="WP_165033537.1">
    <property type="nucleotide sequence ID" value="NZ_JAAKZF010000083.1"/>
</dbReference>
<reference evidence="2 3" key="1">
    <citation type="submission" date="2020-02" db="EMBL/GenBank/DDBJ databases">
        <title>Genome sequence of strain CCNWXJ40-4.</title>
        <authorList>
            <person name="Gao J."/>
            <person name="Sun J."/>
        </authorList>
    </citation>
    <scope>NUCLEOTIDE SEQUENCE [LARGE SCALE GENOMIC DNA]</scope>
    <source>
        <strain evidence="2 3">CCNWXJ 40-4</strain>
    </source>
</reference>
<name>A0A6G4WKP7_9HYPH</name>
<feature type="transmembrane region" description="Helical" evidence="1">
    <location>
        <begin position="22"/>
        <end position="40"/>
    </location>
</feature>
<proteinExistence type="predicted"/>
<dbReference type="EMBL" id="JAAKZF010000083">
    <property type="protein sequence ID" value="NGO55179.1"/>
    <property type="molecule type" value="Genomic_DNA"/>
</dbReference>
<evidence type="ECO:0000313" key="3">
    <source>
        <dbReference type="Proteomes" id="UP001642900"/>
    </source>
</evidence>
<keyword evidence="1" id="KW-1133">Transmembrane helix</keyword>
<evidence type="ECO:0000313" key="2">
    <source>
        <dbReference type="EMBL" id="NGO55179.1"/>
    </source>
</evidence>
<keyword evidence="3" id="KW-1185">Reference proteome</keyword>
<sequence>MTKLGVAQTSFTQWMRANNQKIIALVLFGALLVVLALGLIDRTSPISSIEPVVATVESVYRIEPRYGLVGGYNYGLRLDSQALVMAGDQAARPHLIGSRVQLERLTRENGSIFYRFAN</sequence>
<organism evidence="2 3">
    <name type="scientific">Allomesorhizobium camelthorni</name>
    <dbReference type="NCBI Taxonomy" id="475069"/>
    <lineage>
        <taxon>Bacteria</taxon>
        <taxon>Pseudomonadati</taxon>
        <taxon>Pseudomonadota</taxon>
        <taxon>Alphaproteobacteria</taxon>
        <taxon>Hyphomicrobiales</taxon>
        <taxon>Phyllobacteriaceae</taxon>
        <taxon>Allomesorhizobium</taxon>
    </lineage>
</organism>
<keyword evidence="1" id="KW-0472">Membrane</keyword>
<keyword evidence="1" id="KW-0812">Transmembrane</keyword>
<gene>
    <name evidence="2" type="ORF">G6N73_29540</name>
</gene>
<protein>
    <submittedName>
        <fullName evidence="2">Uncharacterized protein</fullName>
    </submittedName>
</protein>
<evidence type="ECO:0000256" key="1">
    <source>
        <dbReference type="SAM" id="Phobius"/>
    </source>
</evidence>
<dbReference type="Proteomes" id="UP001642900">
    <property type="component" value="Unassembled WGS sequence"/>
</dbReference>
<accession>A0A6G4WKP7</accession>
<comment type="caution">
    <text evidence="2">The sequence shown here is derived from an EMBL/GenBank/DDBJ whole genome shotgun (WGS) entry which is preliminary data.</text>
</comment>